<dbReference type="AlphaFoldDB" id="A0A167LJP6"/>
<dbReference type="EMBL" id="KV417287">
    <property type="protein sequence ID" value="KZO95756.1"/>
    <property type="molecule type" value="Genomic_DNA"/>
</dbReference>
<organism evidence="1 2">
    <name type="scientific">Calocera viscosa (strain TUFC12733)</name>
    <dbReference type="NCBI Taxonomy" id="1330018"/>
    <lineage>
        <taxon>Eukaryota</taxon>
        <taxon>Fungi</taxon>
        <taxon>Dikarya</taxon>
        <taxon>Basidiomycota</taxon>
        <taxon>Agaricomycotina</taxon>
        <taxon>Dacrymycetes</taxon>
        <taxon>Dacrymycetales</taxon>
        <taxon>Dacrymycetaceae</taxon>
        <taxon>Calocera</taxon>
    </lineage>
</organism>
<evidence type="ECO:0000313" key="2">
    <source>
        <dbReference type="Proteomes" id="UP000076738"/>
    </source>
</evidence>
<protein>
    <submittedName>
        <fullName evidence="1">Uncharacterized protein</fullName>
    </submittedName>
</protein>
<sequence>MRHCFILRGRRTACCIITCILMSATRSAFIRIRDTELVWHKISVWRGDTAITGRMFHLTTSGSITRPTWQAIRRSTLRIRPRHYTSILQHLAQRDKVIEELHEFIFDLKRQKDDAELRMKVMTSDAERRAREAASRMALARYDMLAAGNALTLCTGLELIMELASFAGTLKPKLDLFDVTTHHCLMALQDDALFQRLLEASSVQLGCHVDEAMKSVGTLHTALSKLNNNSRRDSYLVLRQPGLALSDLAATHSVFRWSTDESVDPETGVPYHRWKSPIRWYLDEPWWSNLLSREDSNDCDPDNEW</sequence>
<dbReference type="Proteomes" id="UP000076738">
    <property type="component" value="Unassembled WGS sequence"/>
</dbReference>
<evidence type="ECO:0000313" key="1">
    <source>
        <dbReference type="EMBL" id="KZO95756.1"/>
    </source>
</evidence>
<keyword evidence="2" id="KW-1185">Reference proteome</keyword>
<accession>A0A167LJP6</accession>
<reference evidence="1 2" key="1">
    <citation type="journal article" date="2016" name="Mol. Biol. Evol.">
        <title>Comparative Genomics of Early-Diverging Mushroom-Forming Fungi Provides Insights into the Origins of Lignocellulose Decay Capabilities.</title>
        <authorList>
            <person name="Nagy L.G."/>
            <person name="Riley R."/>
            <person name="Tritt A."/>
            <person name="Adam C."/>
            <person name="Daum C."/>
            <person name="Floudas D."/>
            <person name="Sun H."/>
            <person name="Yadav J.S."/>
            <person name="Pangilinan J."/>
            <person name="Larsson K.H."/>
            <person name="Matsuura K."/>
            <person name="Barry K."/>
            <person name="Labutti K."/>
            <person name="Kuo R."/>
            <person name="Ohm R.A."/>
            <person name="Bhattacharya S.S."/>
            <person name="Shirouzu T."/>
            <person name="Yoshinaga Y."/>
            <person name="Martin F.M."/>
            <person name="Grigoriev I.V."/>
            <person name="Hibbett D.S."/>
        </authorList>
    </citation>
    <scope>NUCLEOTIDE SEQUENCE [LARGE SCALE GENOMIC DNA]</scope>
    <source>
        <strain evidence="1 2">TUFC12733</strain>
    </source>
</reference>
<proteinExistence type="predicted"/>
<gene>
    <name evidence="1" type="ORF">CALVIDRAFT_150738</name>
</gene>
<name>A0A167LJP6_CALVF</name>